<gene>
    <name evidence="2" type="ORF">Micbo1qcDRAFT_50768</name>
</gene>
<reference evidence="3" key="1">
    <citation type="submission" date="2016-02" db="EMBL/GenBank/DDBJ databases">
        <title>Draft genome sequence of Microdochium bolleyi, a fungal endophyte of beachgrass.</title>
        <authorList>
            <consortium name="DOE Joint Genome Institute"/>
            <person name="David A.S."/>
            <person name="May G."/>
            <person name="Haridas S."/>
            <person name="Lim J."/>
            <person name="Wang M."/>
            <person name="Labutti K."/>
            <person name="Lipzen A."/>
            <person name="Barry K."/>
            <person name="Grigoriev I.V."/>
        </authorList>
    </citation>
    <scope>NUCLEOTIDE SEQUENCE [LARGE SCALE GENOMIC DNA]</scope>
    <source>
        <strain evidence="3">J235TASD1</strain>
    </source>
</reference>
<dbReference type="InParanoid" id="A0A136J6F8"/>
<feature type="signal peptide" evidence="1">
    <location>
        <begin position="1"/>
        <end position="18"/>
    </location>
</feature>
<evidence type="ECO:0000313" key="2">
    <source>
        <dbReference type="EMBL" id="KXJ92742.1"/>
    </source>
</evidence>
<accession>A0A136J6F8</accession>
<evidence type="ECO:0008006" key="4">
    <source>
        <dbReference type="Google" id="ProtNLM"/>
    </source>
</evidence>
<proteinExistence type="predicted"/>
<protein>
    <recommendedName>
        <fullName evidence="4">Secreted protein</fullName>
    </recommendedName>
</protein>
<feature type="chain" id="PRO_5007293500" description="Secreted protein" evidence="1">
    <location>
        <begin position="19"/>
        <end position="114"/>
    </location>
</feature>
<organism evidence="2 3">
    <name type="scientific">Microdochium bolleyi</name>
    <dbReference type="NCBI Taxonomy" id="196109"/>
    <lineage>
        <taxon>Eukaryota</taxon>
        <taxon>Fungi</taxon>
        <taxon>Dikarya</taxon>
        <taxon>Ascomycota</taxon>
        <taxon>Pezizomycotina</taxon>
        <taxon>Sordariomycetes</taxon>
        <taxon>Xylariomycetidae</taxon>
        <taxon>Xylariales</taxon>
        <taxon>Microdochiaceae</taxon>
        <taxon>Microdochium</taxon>
    </lineage>
</organism>
<keyword evidence="3" id="KW-1185">Reference proteome</keyword>
<sequence>MGFCFCVATAMVASTTIAVFPARVRRRFNQDYKPYLTVCCCPHGRVLVSSVVRTVFIISIHSCTSMGNLDLPNTWSHVSTSLDPTIAGSGPVKAVPERPRSGSCAHTNGCRLET</sequence>
<evidence type="ECO:0000256" key="1">
    <source>
        <dbReference type="SAM" id="SignalP"/>
    </source>
</evidence>
<dbReference type="AlphaFoldDB" id="A0A136J6F8"/>
<dbReference type="EMBL" id="KQ964248">
    <property type="protein sequence ID" value="KXJ92742.1"/>
    <property type="molecule type" value="Genomic_DNA"/>
</dbReference>
<dbReference type="Proteomes" id="UP000070501">
    <property type="component" value="Unassembled WGS sequence"/>
</dbReference>
<evidence type="ECO:0000313" key="3">
    <source>
        <dbReference type="Proteomes" id="UP000070501"/>
    </source>
</evidence>
<keyword evidence="1" id="KW-0732">Signal</keyword>
<name>A0A136J6F8_9PEZI</name>